<dbReference type="RefSeq" id="XP_017304885.1">
    <property type="nucleotide sequence ID" value="XM_017449396.1"/>
</dbReference>
<dbReference type="AlphaFoldDB" id="A0A1S4ERR7"/>
<dbReference type="SUPFAM" id="SSF51905">
    <property type="entry name" value="FAD/NAD(P)-binding domain"/>
    <property type="match status" value="1"/>
</dbReference>
<feature type="non-terminal residue" evidence="6">
    <location>
        <position position="105"/>
    </location>
</feature>
<evidence type="ECO:0000256" key="1">
    <source>
        <dbReference type="ARBA" id="ARBA00001974"/>
    </source>
</evidence>
<dbReference type="GO" id="GO:0005737">
    <property type="term" value="C:cytoplasm"/>
    <property type="evidence" value="ECO:0007669"/>
    <property type="project" value="TreeGrafter"/>
</dbReference>
<keyword evidence="5" id="KW-1185">Reference proteome</keyword>
<proteinExistence type="predicted"/>
<comment type="cofactor">
    <cofactor evidence="1">
        <name>FAD</name>
        <dbReference type="ChEBI" id="CHEBI:57692"/>
    </cofactor>
</comment>
<dbReference type="Proteomes" id="UP000079169">
    <property type="component" value="Unplaced"/>
</dbReference>
<dbReference type="STRING" id="121845.A0A1S4ERR7"/>
<evidence type="ECO:0000256" key="2">
    <source>
        <dbReference type="ARBA" id="ARBA00022630"/>
    </source>
</evidence>
<dbReference type="GeneID" id="108254404"/>
<dbReference type="Gene3D" id="3.50.50.60">
    <property type="entry name" value="FAD/NAD(P)-binding domain"/>
    <property type="match status" value="2"/>
</dbReference>
<organism evidence="5 6">
    <name type="scientific">Diaphorina citri</name>
    <name type="common">Asian citrus psyllid</name>
    <dbReference type="NCBI Taxonomy" id="121845"/>
    <lineage>
        <taxon>Eukaryota</taxon>
        <taxon>Metazoa</taxon>
        <taxon>Ecdysozoa</taxon>
        <taxon>Arthropoda</taxon>
        <taxon>Hexapoda</taxon>
        <taxon>Insecta</taxon>
        <taxon>Pterygota</taxon>
        <taxon>Neoptera</taxon>
        <taxon>Paraneoptera</taxon>
        <taxon>Hemiptera</taxon>
        <taxon>Sternorrhyncha</taxon>
        <taxon>Psylloidea</taxon>
        <taxon>Psyllidae</taxon>
        <taxon>Diaphorininae</taxon>
        <taxon>Diaphorina</taxon>
    </lineage>
</organism>
<evidence type="ECO:0000256" key="3">
    <source>
        <dbReference type="ARBA" id="ARBA00022827"/>
    </source>
</evidence>
<dbReference type="PaxDb" id="121845-A0A1S4ERR7"/>
<evidence type="ECO:0000256" key="4">
    <source>
        <dbReference type="ARBA" id="ARBA00023002"/>
    </source>
</evidence>
<dbReference type="InterPro" id="IPR050446">
    <property type="entry name" value="FAD-oxidoreductase/Apoptosis"/>
</dbReference>
<protein>
    <submittedName>
        <fullName evidence="6">Apoptosis-inducing factor 1-like</fullName>
    </submittedName>
</protein>
<keyword evidence="3" id="KW-0274">FAD</keyword>
<evidence type="ECO:0000313" key="5">
    <source>
        <dbReference type="Proteomes" id="UP000079169"/>
    </source>
</evidence>
<accession>A0A1S4ERR7</accession>
<reference evidence="6" key="1">
    <citation type="submission" date="2025-08" db="UniProtKB">
        <authorList>
            <consortium name="RefSeq"/>
        </authorList>
    </citation>
    <scope>IDENTIFICATION</scope>
</reference>
<dbReference type="PANTHER" id="PTHR43557">
    <property type="entry name" value="APOPTOSIS-INDUCING FACTOR 1"/>
    <property type="match status" value="1"/>
</dbReference>
<gene>
    <name evidence="6" type="primary">LOC108254404</name>
</gene>
<evidence type="ECO:0000313" key="6">
    <source>
        <dbReference type="RefSeq" id="XP_017304885.1"/>
    </source>
</evidence>
<dbReference type="PANTHER" id="PTHR43557:SF2">
    <property type="entry name" value="RIESKE DOMAIN-CONTAINING PROTEIN-RELATED"/>
    <property type="match status" value="1"/>
</dbReference>
<dbReference type="GO" id="GO:0016651">
    <property type="term" value="F:oxidoreductase activity, acting on NAD(P)H"/>
    <property type="evidence" value="ECO:0007669"/>
    <property type="project" value="TreeGrafter"/>
</dbReference>
<dbReference type="InterPro" id="IPR036188">
    <property type="entry name" value="FAD/NAD-bd_sf"/>
</dbReference>
<keyword evidence="4" id="KW-0560">Oxidoreductase</keyword>
<name>A0A1S4ERR7_DIACI</name>
<keyword evidence="2" id="KW-0285">Flavoprotein</keyword>
<sequence>MKDAELPYDRTRLNDNLAVDVNTILLRNQEFYDQMRAEVFLSTSVVHMSAKDKTLVRSDGGVTSFDKVFIATGCEAKRLSQDVPGAMDAIGMFYLRTPSDANAIH</sequence>
<dbReference type="KEGG" id="dci:108254404"/>